<organism evidence="1 2">
    <name type="scientific">Racocetra persica</name>
    <dbReference type="NCBI Taxonomy" id="160502"/>
    <lineage>
        <taxon>Eukaryota</taxon>
        <taxon>Fungi</taxon>
        <taxon>Fungi incertae sedis</taxon>
        <taxon>Mucoromycota</taxon>
        <taxon>Glomeromycotina</taxon>
        <taxon>Glomeromycetes</taxon>
        <taxon>Diversisporales</taxon>
        <taxon>Gigasporaceae</taxon>
        <taxon>Racocetra</taxon>
    </lineage>
</organism>
<protein>
    <submittedName>
        <fullName evidence="1">6024_t:CDS:1</fullName>
    </submittedName>
</protein>
<name>A0ACA9SWE6_9GLOM</name>
<feature type="non-terminal residue" evidence="1">
    <location>
        <position position="85"/>
    </location>
</feature>
<reference evidence="1" key="1">
    <citation type="submission" date="2021-06" db="EMBL/GenBank/DDBJ databases">
        <authorList>
            <person name="Kallberg Y."/>
            <person name="Tangrot J."/>
            <person name="Rosling A."/>
        </authorList>
    </citation>
    <scope>NUCLEOTIDE SEQUENCE</scope>
    <source>
        <strain evidence="1">MA461A</strain>
    </source>
</reference>
<evidence type="ECO:0000313" key="2">
    <source>
        <dbReference type="Proteomes" id="UP000789920"/>
    </source>
</evidence>
<accession>A0ACA9SWE6</accession>
<gene>
    <name evidence="1" type="ORF">RPERSI_LOCUS34779</name>
</gene>
<keyword evidence="2" id="KW-1185">Reference proteome</keyword>
<comment type="caution">
    <text evidence="1">The sequence shown here is derived from an EMBL/GenBank/DDBJ whole genome shotgun (WGS) entry which is preliminary data.</text>
</comment>
<dbReference type="EMBL" id="CAJVQC010157372">
    <property type="protein sequence ID" value="CAG8847733.1"/>
    <property type="molecule type" value="Genomic_DNA"/>
</dbReference>
<dbReference type="Proteomes" id="UP000789920">
    <property type="component" value="Unassembled WGS sequence"/>
</dbReference>
<evidence type="ECO:0000313" key="1">
    <source>
        <dbReference type="EMBL" id="CAG8847733.1"/>
    </source>
</evidence>
<sequence>MGKQKKFKHKVNIPPMSRESIFDYSDQFEMLSADEKNNAYLLLITNVLRKIEHVDIIKIENDMIIRKFKKLDFVVKCLYLQPWFW</sequence>
<proteinExistence type="predicted"/>